<keyword evidence="5" id="KW-0862">Zinc</keyword>
<keyword evidence="8 12" id="KW-0238">DNA-binding</keyword>
<dbReference type="InParanoid" id="A0A6J2YTL8"/>
<dbReference type="SUPFAM" id="SSF57716">
    <property type="entry name" value="Glucocorticoid receptor-like (DNA-binding domain)"/>
    <property type="match status" value="1"/>
</dbReference>
<evidence type="ECO:0000256" key="4">
    <source>
        <dbReference type="ARBA" id="ARBA00022771"/>
    </source>
</evidence>
<reference evidence="17" key="1">
    <citation type="submission" date="2025-08" db="UniProtKB">
        <authorList>
            <consortium name="RefSeq"/>
        </authorList>
    </citation>
    <scope>IDENTIFICATION</scope>
    <source>
        <tissue evidence="17">Gonads</tissue>
    </source>
</reference>
<evidence type="ECO:0000256" key="1">
    <source>
        <dbReference type="ARBA" id="ARBA00004642"/>
    </source>
</evidence>
<dbReference type="GO" id="GO:0008270">
    <property type="term" value="F:zinc ion binding"/>
    <property type="evidence" value="ECO:0007669"/>
    <property type="project" value="UniProtKB-KW"/>
</dbReference>
<evidence type="ECO:0000256" key="12">
    <source>
        <dbReference type="PROSITE-ProRule" id="PRU00309"/>
    </source>
</evidence>
<feature type="region of interest" description="Disordered" evidence="14">
    <location>
        <begin position="227"/>
        <end position="257"/>
    </location>
</feature>
<organism evidence="16 17">
    <name type="scientific">Sitophilus oryzae</name>
    <name type="common">Rice weevil</name>
    <name type="synonym">Curculio oryzae</name>
    <dbReference type="NCBI Taxonomy" id="7048"/>
    <lineage>
        <taxon>Eukaryota</taxon>
        <taxon>Metazoa</taxon>
        <taxon>Ecdysozoa</taxon>
        <taxon>Arthropoda</taxon>
        <taxon>Hexapoda</taxon>
        <taxon>Insecta</taxon>
        <taxon>Pterygota</taxon>
        <taxon>Neoptera</taxon>
        <taxon>Endopterygota</taxon>
        <taxon>Coleoptera</taxon>
        <taxon>Polyphaga</taxon>
        <taxon>Cucujiformia</taxon>
        <taxon>Curculionidae</taxon>
        <taxon>Dryophthorinae</taxon>
        <taxon>Sitophilus</taxon>
    </lineage>
</organism>
<keyword evidence="10" id="KW-0539">Nucleus</keyword>
<comment type="similarity">
    <text evidence="2">Belongs to the THAP1 family.</text>
</comment>
<dbReference type="InterPro" id="IPR006612">
    <property type="entry name" value="THAP_Znf"/>
</dbReference>
<protein>
    <submittedName>
        <fullName evidence="17">Uncharacterized protein LOC115890544</fullName>
    </submittedName>
</protein>
<dbReference type="GO" id="GO:0005654">
    <property type="term" value="C:nucleoplasm"/>
    <property type="evidence" value="ECO:0007669"/>
    <property type="project" value="UniProtKB-SubCell"/>
</dbReference>
<dbReference type="PANTHER" id="PTHR46600">
    <property type="entry name" value="THAP DOMAIN-CONTAINING"/>
    <property type="match status" value="1"/>
</dbReference>
<dbReference type="Gene3D" id="6.20.210.20">
    <property type="entry name" value="THAP domain"/>
    <property type="match status" value="1"/>
</dbReference>
<dbReference type="InterPro" id="IPR038441">
    <property type="entry name" value="THAP_Znf_sf"/>
</dbReference>
<dbReference type="PANTHER" id="PTHR46600:SF1">
    <property type="entry name" value="THAP DOMAIN-CONTAINING PROTEIN 1"/>
    <property type="match status" value="1"/>
</dbReference>
<dbReference type="GeneID" id="115890544"/>
<comment type="subcellular location">
    <subcellularLocation>
        <location evidence="1">Nucleus</location>
        <location evidence="1">Nucleoplasm</location>
    </subcellularLocation>
</comment>
<evidence type="ECO:0000256" key="13">
    <source>
        <dbReference type="SAM" id="Coils"/>
    </source>
</evidence>
<keyword evidence="4 12" id="KW-0863">Zinc-finger</keyword>
<keyword evidence="7 13" id="KW-0175">Coiled coil</keyword>
<keyword evidence="9" id="KW-0804">Transcription</keyword>
<sequence length="347" mass="38604">MVRQCQVCKKLDYHSPGTSFHRFPADPLIRNQWYSIVGVAENERLPKIPHICSDHFDPQDIALKPNGHRIIKPGSLPVSDPVFLEPLSDSSDCSSTSTPPRVYPKSPDSSRTSTPPSVYRESSDCSSTSTPPRVYPKSLESISEVGTSIEMPVAAPSGCDISPLSDSPYSDKEDDSSISDSVSESEQELNKYFGVNNINQRFKIDTHRAHKRVANIQEVSPLIEEPVAPSATISPSSLDLNNEDNSSATETTETASETEHELLNCIEVTTTAKESGVEGVRNWKPFYTDELEISDFDTPKKRRKNVCIIKKAATSHRKTIHKLQKRARRLNIKISSLQVLLKTLKEK</sequence>
<evidence type="ECO:0000256" key="10">
    <source>
        <dbReference type="ARBA" id="ARBA00023242"/>
    </source>
</evidence>
<dbReference type="KEGG" id="soy:115890544"/>
<evidence type="ECO:0000256" key="9">
    <source>
        <dbReference type="ARBA" id="ARBA00023163"/>
    </source>
</evidence>
<evidence type="ECO:0000259" key="15">
    <source>
        <dbReference type="PROSITE" id="PS50950"/>
    </source>
</evidence>
<evidence type="ECO:0000313" key="16">
    <source>
        <dbReference type="Proteomes" id="UP000504635"/>
    </source>
</evidence>
<evidence type="ECO:0000256" key="14">
    <source>
        <dbReference type="SAM" id="MobiDB-lite"/>
    </source>
</evidence>
<feature type="coiled-coil region" evidence="13">
    <location>
        <begin position="320"/>
        <end position="347"/>
    </location>
</feature>
<feature type="compositionally biased region" description="Low complexity" evidence="14">
    <location>
        <begin position="234"/>
        <end position="255"/>
    </location>
</feature>
<accession>A0A6J2YTL8</accession>
<dbReference type="PROSITE" id="PS50950">
    <property type="entry name" value="ZF_THAP"/>
    <property type="match status" value="1"/>
</dbReference>
<feature type="region of interest" description="Disordered" evidence="14">
    <location>
        <begin position="87"/>
        <end position="137"/>
    </location>
</feature>
<keyword evidence="3" id="KW-0479">Metal-binding</keyword>
<gene>
    <name evidence="17" type="primary">LOC115890544</name>
</gene>
<evidence type="ECO:0000256" key="3">
    <source>
        <dbReference type="ARBA" id="ARBA00022723"/>
    </source>
</evidence>
<dbReference type="Proteomes" id="UP000504635">
    <property type="component" value="Unplaced"/>
</dbReference>
<dbReference type="RefSeq" id="XP_030766667.1">
    <property type="nucleotide sequence ID" value="XM_030910807.1"/>
</dbReference>
<name>A0A6J2YTL8_SITOR</name>
<evidence type="ECO:0000256" key="2">
    <source>
        <dbReference type="ARBA" id="ARBA00006177"/>
    </source>
</evidence>
<feature type="compositionally biased region" description="Low complexity" evidence="14">
    <location>
        <begin position="88"/>
        <end position="117"/>
    </location>
</feature>
<evidence type="ECO:0000256" key="6">
    <source>
        <dbReference type="ARBA" id="ARBA00023015"/>
    </source>
</evidence>
<feature type="compositionally biased region" description="Acidic residues" evidence="14">
    <location>
        <begin position="172"/>
        <end position="185"/>
    </location>
</feature>
<keyword evidence="6" id="KW-0805">Transcription regulation</keyword>
<dbReference type="InterPro" id="IPR026516">
    <property type="entry name" value="THAP1/10"/>
</dbReference>
<dbReference type="Pfam" id="PF05485">
    <property type="entry name" value="THAP"/>
    <property type="match status" value="1"/>
</dbReference>
<evidence type="ECO:0000256" key="7">
    <source>
        <dbReference type="ARBA" id="ARBA00023054"/>
    </source>
</evidence>
<dbReference type="GO" id="GO:0043565">
    <property type="term" value="F:sequence-specific DNA binding"/>
    <property type="evidence" value="ECO:0007669"/>
    <property type="project" value="InterPro"/>
</dbReference>
<evidence type="ECO:0000256" key="5">
    <source>
        <dbReference type="ARBA" id="ARBA00022833"/>
    </source>
</evidence>
<dbReference type="AlphaFoldDB" id="A0A6J2YTL8"/>
<feature type="domain" description="THAP-type" evidence="15">
    <location>
        <begin position="1"/>
        <end position="80"/>
    </location>
</feature>
<proteinExistence type="inferred from homology"/>
<dbReference type="SMART" id="SM00980">
    <property type="entry name" value="THAP"/>
    <property type="match status" value="1"/>
</dbReference>
<evidence type="ECO:0000256" key="8">
    <source>
        <dbReference type="ARBA" id="ARBA00023125"/>
    </source>
</evidence>
<dbReference type="OrthoDB" id="6780303at2759"/>
<keyword evidence="16" id="KW-1185">Reference proteome</keyword>
<dbReference type="SMART" id="SM00692">
    <property type="entry name" value="DM3"/>
    <property type="match status" value="1"/>
</dbReference>
<evidence type="ECO:0000313" key="17">
    <source>
        <dbReference type="RefSeq" id="XP_030766667.1"/>
    </source>
</evidence>
<keyword evidence="11" id="KW-0131">Cell cycle</keyword>
<evidence type="ECO:0000256" key="11">
    <source>
        <dbReference type="ARBA" id="ARBA00023306"/>
    </source>
</evidence>
<feature type="region of interest" description="Disordered" evidence="14">
    <location>
        <begin position="153"/>
        <end position="185"/>
    </location>
</feature>